<keyword evidence="5" id="KW-0627">Porphyrin biosynthesis</keyword>
<evidence type="ECO:0000313" key="9">
    <source>
        <dbReference type="EMBL" id="MBA5762926.1"/>
    </source>
</evidence>
<dbReference type="InterPro" id="IPR036291">
    <property type="entry name" value="NAD(P)-bd_dom_sf"/>
</dbReference>
<dbReference type="SUPFAM" id="SSF75615">
    <property type="entry name" value="Siroheme synthase middle domains-like"/>
    <property type="match status" value="1"/>
</dbReference>
<dbReference type="GO" id="GO:0043115">
    <property type="term" value="F:precorrin-2 dehydrogenase activity"/>
    <property type="evidence" value="ECO:0007669"/>
    <property type="project" value="UniProtKB-EC"/>
</dbReference>
<dbReference type="InterPro" id="IPR035996">
    <property type="entry name" value="4pyrrol_Methylase_sf"/>
</dbReference>
<dbReference type="Pfam" id="PF10414">
    <property type="entry name" value="CysG_dimeriser"/>
    <property type="match status" value="1"/>
</dbReference>
<dbReference type="RefSeq" id="WP_182108950.1">
    <property type="nucleotide sequence ID" value="NZ_JACFYF010000006.1"/>
</dbReference>
<comment type="pathway">
    <text evidence="1">Porphyrin-containing compound metabolism; siroheme biosynthesis; sirohydrochlorin from precorrin-2: step 1/1.</text>
</comment>
<evidence type="ECO:0000259" key="8">
    <source>
        <dbReference type="Pfam" id="PF14824"/>
    </source>
</evidence>
<evidence type="ECO:0000256" key="4">
    <source>
        <dbReference type="ARBA" id="ARBA00023027"/>
    </source>
</evidence>
<evidence type="ECO:0000313" key="10">
    <source>
        <dbReference type="Proteomes" id="UP000571701"/>
    </source>
</evidence>
<keyword evidence="3" id="KW-0560">Oxidoreductase</keyword>
<dbReference type="Pfam" id="PF14824">
    <property type="entry name" value="Sirohm_synth_M"/>
    <property type="match status" value="1"/>
</dbReference>
<dbReference type="PANTHER" id="PTHR35330:SF1">
    <property type="entry name" value="SIROHEME BIOSYNTHESIS PROTEIN MET8"/>
    <property type="match status" value="1"/>
</dbReference>
<keyword evidence="10" id="KW-1185">Reference proteome</keyword>
<dbReference type="GO" id="GO:0004325">
    <property type="term" value="F:ferrochelatase activity"/>
    <property type="evidence" value="ECO:0007669"/>
    <property type="project" value="InterPro"/>
</dbReference>
<dbReference type="Pfam" id="PF13241">
    <property type="entry name" value="NAD_binding_7"/>
    <property type="match status" value="1"/>
</dbReference>
<accession>A0A7W2FRG5</accession>
<dbReference type="EC" id="1.3.1.76" evidence="2"/>
<comment type="catalytic activity">
    <reaction evidence="6">
        <text>precorrin-2 + NAD(+) = sirohydrochlorin + NADH + 2 H(+)</text>
        <dbReference type="Rhea" id="RHEA:15613"/>
        <dbReference type="ChEBI" id="CHEBI:15378"/>
        <dbReference type="ChEBI" id="CHEBI:57540"/>
        <dbReference type="ChEBI" id="CHEBI:57945"/>
        <dbReference type="ChEBI" id="CHEBI:58351"/>
        <dbReference type="ChEBI" id="CHEBI:58827"/>
        <dbReference type="EC" id="1.3.1.76"/>
    </reaction>
</comment>
<dbReference type="InterPro" id="IPR019478">
    <property type="entry name" value="Sirohaem_synthase_dimer_dom"/>
</dbReference>
<dbReference type="AlphaFoldDB" id="A0A7W2FRG5"/>
<evidence type="ECO:0000256" key="2">
    <source>
        <dbReference type="ARBA" id="ARBA00012400"/>
    </source>
</evidence>
<dbReference type="NCBIfam" id="TIGR01470">
    <property type="entry name" value="cysG_Nterm"/>
    <property type="match status" value="1"/>
</dbReference>
<name>A0A7W2FRG5_9VIBR</name>
<proteinExistence type="predicted"/>
<evidence type="ECO:0000259" key="7">
    <source>
        <dbReference type="Pfam" id="PF10414"/>
    </source>
</evidence>
<organism evidence="9 10">
    <name type="scientific">Vibrio marinisediminis</name>
    <dbReference type="NCBI Taxonomy" id="2758441"/>
    <lineage>
        <taxon>Bacteria</taxon>
        <taxon>Pseudomonadati</taxon>
        <taxon>Pseudomonadota</taxon>
        <taxon>Gammaproteobacteria</taxon>
        <taxon>Vibrionales</taxon>
        <taxon>Vibrionaceae</taxon>
        <taxon>Vibrio</taxon>
    </lineage>
</organism>
<feature type="domain" description="Sirohaem synthase dimerisation" evidence="7">
    <location>
        <begin position="156"/>
        <end position="201"/>
    </location>
</feature>
<dbReference type="PANTHER" id="PTHR35330">
    <property type="entry name" value="SIROHEME BIOSYNTHESIS PROTEIN MET8"/>
    <property type="match status" value="1"/>
</dbReference>
<dbReference type="UniPathway" id="UPA00262">
    <property type="reaction ID" value="UER00222"/>
</dbReference>
<dbReference type="InterPro" id="IPR037115">
    <property type="entry name" value="Sirohaem_synt_dimer_dom_sf"/>
</dbReference>
<evidence type="ECO:0000256" key="1">
    <source>
        <dbReference type="ARBA" id="ARBA00005010"/>
    </source>
</evidence>
<dbReference type="SUPFAM" id="SSF53790">
    <property type="entry name" value="Tetrapyrrole methylase"/>
    <property type="match status" value="1"/>
</dbReference>
<keyword evidence="4" id="KW-0520">NAD</keyword>
<dbReference type="InterPro" id="IPR028281">
    <property type="entry name" value="Sirohaem_synthase_central"/>
</dbReference>
<sequence length="311" mass="35398">MQYFPMFLDLKGKPVLVVGGGEVACRKVETLVRAGAIVTIISPAIEDFLQTLVSQGECQWQQNFYSNEVMDSKFVQVWATTDNPQLNHQVYRDAKKRGILVNVVDDLPYCDFITPSIVNRGRIQIAISSGGASPVLVRNIRQQFEYVLPQNLTLQAEFGASKRTDIKQKLPSVELRRKFWETFFDLPLVESATNRQQLEAQYQHLLSDNVTDKGSVTWIEYGDDFELLSLKALRLMQKAELVLYPQQCPFVFVDSVRRDAERIEFSDEARLGEQLKMAIDAKLRVVVFIAEKSAKYNLLIGKDLRLSLAKA</sequence>
<protein>
    <recommendedName>
        <fullName evidence="2">precorrin-2 dehydrogenase</fullName>
        <ecNumber evidence="2">1.3.1.76</ecNumber>
    </recommendedName>
</protein>
<evidence type="ECO:0000256" key="5">
    <source>
        <dbReference type="ARBA" id="ARBA00023244"/>
    </source>
</evidence>
<feature type="domain" description="Siroheme synthase central" evidence="8">
    <location>
        <begin position="120"/>
        <end position="145"/>
    </location>
</feature>
<dbReference type="EMBL" id="JACFYF010000006">
    <property type="protein sequence ID" value="MBA5762926.1"/>
    <property type="molecule type" value="Genomic_DNA"/>
</dbReference>
<gene>
    <name evidence="9" type="ORF">H2O73_11260</name>
</gene>
<evidence type="ECO:0000256" key="3">
    <source>
        <dbReference type="ARBA" id="ARBA00023002"/>
    </source>
</evidence>
<comment type="caution">
    <text evidence="9">The sequence shown here is derived from an EMBL/GenBank/DDBJ whole genome shotgun (WGS) entry which is preliminary data.</text>
</comment>
<dbReference type="InterPro" id="IPR006367">
    <property type="entry name" value="Sirohaem_synthase_N"/>
</dbReference>
<dbReference type="Proteomes" id="UP000571701">
    <property type="component" value="Unassembled WGS sequence"/>
</dbReference>
<dbReference type="GO" id="GO:0019354">
    <property type="term" value="P:siroheme biosynthetic process"/>
    <property type="evidence" value="ECO:0007669"/>
    <property type="project" value="UniProtKB-UniPathway"/>
</dbReference>
<reference evidence="9 10" key="1">
    <citation type="submission" date="2020-07" db="EMBL/GenBank/DDBJ databases">
        <title>Vibrio marinisediminis sp. nov., isolated from marine sediment.</title>
        <authorList>
            <person name="Ji X."/>
        </authorList>
    </citation>
    <scope>NUCLEOTIDE SEQUENCE [LARGE SCALE GENOMIC DNA]</scope>
    <source>
        <strain evidence="9 10">404</strain>
    </source>
</reference>
<dbReference type="GO" id="GO:0008168">
    <property type="term" value="F:methyltransferase activity"/>
    <property type="evidence" value="ECO:0007669"/>
    <property type="project" value="InterPro"/>
</dbReference>
<dbReference type="Gene3D" id="3.40.50.720">
    <property type="entry name" value="NAD(P)-binding Rossmann-like Domain"/>
    <property type="match status" value="1"/>
</dbReference>
<dbReference type="Gene3D" id="1.10.8.210">
    <property type="entry name" value="Sirohaem synthase, dimerisation domain"/>
    <property type="match status" value="1"/>
</dbReference>
<dbReference type="Gene3D" id="3.30.160.110">
    <property type="entry name" value="Siroheme synthase, domain 2"/>
    <property type="match status" value="1"/>
</dbReference>
<dbReference type="InterPro" id="IPR028161">
    <property type="entry name" value="Met8-like"/>
</dbReference>
<evidence type="ECO:0000256" key="6">
    <source>
        <dbReference type="ARBA" id="ARBA00047561"/>
    </source>
</evidence>
<dbReference type="SUPFAM" id="SSF51735">
    <property type="entry name" value="NAD(P)-binding Rossmann-fold domains"/>
    <property type="match status" value="1"/>
</dbReference>